<feature type="compositionally biased region" description="Polar residues" evidence="1">
    <location>
        <begin position="174"/>
        <end position="199"/>
    </location>
</feature>
<dbReference type="Proteomes" id="UP000785200">
    <property type="component" value="Unassembled WGS sequence"/>
</dbReference>
<evidence type="ECO:0000313" key="2">
    <source>
        <dbReference type="EMBL" id="KAG0648814.1"/>
    </source>
</evidence>
<feature type="region of interest" description="Disordered" evidence="1">
    <location>
        <begin position="174"/>
        <end position="202"/>
    </location>
</feature>
<feature type="region of interest" description="Disordered" evidence="1">
    <location>
        <begin position="311"/>
        <end position="376"/>
    </location>
</feature>
<feature type="compositionally biased region" description="Acidic residues" evidence="1">
    <location>
        <begin position="334"/>
        <end position="356"/>
    </location>
</feature>
<evidence type="ECO:0000256" key="1">
    <source>
        <dbReference type="SAM" id="MobiDB-lite"/>
    </source>
</evidence>
<dbReference type="OrthoDB" id="5378435at2759"/>
<accession>A0A9P6VJI2</accession>
<dbReference type="AlphaFoldDB" id="A0A9P6VJI2"/>
<reference evidence="2" key="1">
    <citation type="submission" date="2019-07" db="EMBL/GenBank/DDBJ databases">
        <title>Hyphodiscus hymeniophilus genome sequencing and assembly.</title>
        <authorList>
            <person name="Kramer G."/>
            <person name="Nodwell J."/>
        </authorList>
    </citation>
    <scope>NUCLEOTIDE SEQUENCE</scope>
    <source>
        <strain evidence="2">ATCC 34498</strain>
    </source>
</reference>
<comment type="caution">
    <text evidence="2">The sequence shown here is derived from an EMBL/GenBank/DDBJ whole genome shotgun (WGS) entry which is preliminary data.</text>
</comment>
<feature type="region of interest" description="Disordered" evidence="1">
    <location>
        <begin position="35"/>
        <end position="73"/>
    </location>
</feature>
<feature type="compositionally biased region" description="Basic and acidic residues" evidence="1">
    <location>
        <begin position="312"/>
        <end position="327"/>
    </location>
</feature>
<dbReference type="EMBL" id="VNKQ01000009">
    <property type="protein sequence ID" value="KAG0648814.1"/>
    <property type="molecule type" value="Genomic_DNA"/>
</dbReference>
<name>A0A9P6VJI2_9HELO</name>
<organism evidence="2 3">
    <name type="scientific">Hyphodiscus hymeniophilus</name>
    <dbReference type="NCBI Taxonomy" id="353542"/>
    <lineage>
        <taxon>Eukaryota</taxon>
        <taxon>Fungi</taxon>
        <taxon>Dikarya</taxon>
        <taxon>Ascomycota</taxon>
        <taxon>Pezizomycotina</taxon>
        <taxon>Leotiomycetes</taxon>
        <taxon>Helotiales</taxon>
        <taxon>Hyphodiscaceae</taxon>
        <taxon>Hyphodiscus</taxon>
    </lineage>
</organism>
<gene>
    <name evidence="2" type="ORF">D0Z07_4893</name>
</gene>
<sequence>MNSVYGVPAYGGGTGGYETVETLLDDVSRQMASSNLTKYSRGSGGQRPSAGSMRIAKPNSTSNSPRGSIGLGRRRTVMSDRRRMALGEQNMAAPAGFVSNDGLQLPTRSNRPVSWHPSSQMPQPQYHTTYQIPTFQRQPDFHAYDLSQTPAVYSGYGSPDSTFSPLSMPYSAYEQNYTQPGNATPYDSSQGYQSNQHLTPSDMPYYSTQADIMDSAMHSHMDWDNFAASGFENSTSPPTPEFFLPIQHAESHLPAEDAIPYHSLSDSEPEGEILQGLGLYDTPDVPKSPPSTGQLDHYRALIMSQLLGTSYRKAEPESTGKGLKLEETWNPPPSDDDDDDEDDDELDGEGDDDDEEPATHHSISNNTFTQRGDAFMDASRIIPDGVQANQDLHSSWL</sequence>
<proteinExistence type="predicted"/>
<evidence type="ECO:0000313" key="3">
    <source>
        <dbReference type="Proteomes" id="UP000785200"/>
    </source>
</evidence>
<keyword evidence="3" id="KW-1185">Reference proteome</keyword>
<protein>
    <submittedName>
        <fullName evidence="2">Uncharacterized protein</fullName>
    </submittedName>
</protein>
<feature type="compositionally biased region" description="Polar residues" evidence="1">
    <location>
        <begin position="361"/>
        <end position="370"/>
    </location>
</feature>